<proteinExistence type="predicted"/>
<dbReference type="AlphaFoldDB" id="A0A9E7R3E6"/>
<gene>
    <name evidence="2" type="ORF">N0B31_17555</name>
</gene>
<dbReference type="RefSeq" id="WP_260592914.1">
    <property type="nucleotide sequence ID" value="NZ_CP104003.1"/>
</dbReference>
<evidence type="ECO:0000256" key="1">
    <source>
        <dbReference type="SAM" id="MobiDB-lite"/>
    </source>
</evidence>
<keyword evidence="3" id="KW-1185">Reference proteome</keyword>
<feature type="compositionally biased region" description="Polar residues" evidence="1">
    <location>
        <begin position="343"/>
        <end position="353"/>
    </location>
</feature>
<dbReference type="KEGG" id="ssai:N0B31_17555"/>
<dbReference type="GeneID" id="74944267"/>
<dbReference type="NCBIfam" id="NF038145">
    <property type="entry name" value="Hvo_1808_fam"/>
    <property type="match status" value="1"/>
</dbReference>
<organism evidence="2 3">
    <name type="scientific">Salinirubellus salinus</name>
    <dbReference type="NCBI Taxonomy" id="1364945"/>
    <lineage>
        <taxon>Archaea</taxon>
        <taxon>Methanobacteriati</taxon>
        <taxon>Methanobacteriota</taxon>
        <taxon>Stenosarchaea group</taxon>
        <taxon>Halobacteria</taxon>
        <taxon>Halobacteriales</taxon>
        <taxon>Natronomonadaceae</taxon>
        <taxon>Salinirubellus</taxon>
    </lineage>
</organism>
<accession>A0A9E7R3E6</accession>
<feature type="region of interest" description="Disordered" evidence="1">
    <location>
        <begin position="24"/>
        <end position="81"/>
    </location>
</feature>
<feature type="compositionally biased region" description="Low complexity" evidence="1">
    <location>
        <begin position="35"/>
        <end position="72"/>
    </location>
</feature>
<feature type="region of interest" description="Disordered" evidence="1">
    <location>
        <begin position="338"/>
        <end position="370"/>
    </location>
</feature>
<name>A0A9E7R3E6_9EURY</name>
<dbReference type="PROSITE" id="PS51257">
    <property type="entry name" value="PROKAR_LIPOPROTEIN"/>
    <property type="match status" value="1"/>
</dbReference>
<dbReference type="EMBL" id="CP104003">
    <property type="protein sequence ID" value="UWM53920.1"/>
    <property type="molecule type" value="Genomic_DNA"/>
</dbReference>
<protein>
    <submittedName>
        <fullName evidence="2">Hvo_1808 family surface protein</fullName>
    </submittedName>
</protein>
<reference evidence="2" key="1">
    <citation type="submission" date="2022-09" db="EMBL/GenBank/DDBJ databases">
        <title>Diverse halophilic archaea isolated from saline environments.</title>
        <authorList>
            <person name="Cui H.-L."/>
        </authorList>
    </citation>
    <scope>NUCLEOTIDE SEQUENCE</scope>
    <source>
        <strain evidence="2">ZS-35-S2</strain>
    </source>
</reference>
<dbReference type="Proteomes" id="UP001057580">
    <property type="component" value="Chromosome"/>
</dbReference>
<evidence type="ECO:0000313" key="3">
    <source>
        <dbReference type="Proteomes" id="UP001057580"/>
    </source>
</evidence>
<evidence type="ECO:0000313" key="2">
    <source>
        <dbReference type="EMBL" id="UWM53920.1"/>
    </source>
</evidence>
<dbReference type="InterPro" id="IPR047792">
    <property type="entry name" value="Hvo_1808-like"/>
</dbReference>
<sequence>MRPLAAVALALMLVLAGCSVGLQQGDTPTPPPASTPGQTATPATDTPTATTTGGGTTTATPASTPTAAPNATMQSDLADPPTDRLGWEDGYWYNETLSVNGTDGLNESELSAVVGRAMARVEHIRQLEFEETVPVTVINRSTYREQYVDGGANYTESFRTFDNVKFETLFLIGERQDSLAVQNTNRGSNVLGFYSPANDTIVVVSESDQPVLNDELTLGHELVHALQDQQFDISRYDRPTREVYNAYNGLIEGDARNVELRYQERCGVEWDCLSVPSEGSGGGGDLHFGVYILNYFPYADGPGFVGYHENRGGWDAVNAMYDAPPASAEQVIHPEKYGEDAPTNVSLTDSNSGDWERVRPDAPRPSQTRPAYASFGQSGMVAMFAYTLYDSANRSRVVEPDEFLNLEGGQVNSTDPLNYAIDYADGWDGDRLHIYDTPGDDNETAYVWRSVWDSPAEAEEFAAGYRDLLSHWGGERVGSPNHWEVTRGPFQDAFYIEVEGDTVTIVNAPSESDLGDVYADYEPPSAGN</sequence>